<keyword evidence="1" id="KW-1133">Transmembrane helix</keyword>
<dbReference type="EMBL" id="MRTF01000005">
    <property type="protein sequence ID" value="OME92202.1"/>
    <property type="molecule type" value="Genomic_DNA"/>
</dbReference>
<dbReference type="PANTHER" id="PTHR36111">
    <property type="entry name" value="INNER MEMBRANE PROTEIN-RELATED"/>
    <property type="match status" value="1"/>
</dbReference>
<sequence>MIGTIVNVTTIVVGSTIGNVFKKGMSEAYQDILMQAMGLAVMALGVHSIVKYMPESHYPVLFIVSLAIGGLIGEKLNLEQGFKKAVSRFTKGNLAEGLTTAILLFCIGTLSIIGPIESALNNNHTYLFTNAILDGVTSIVLASTFGIGIVLSAVATFCWQGLLYVMAGAASSFITTELLTEISIIGAILIFASGLNILGIRNFKTMNLTPALLVPVVFITVKNLLGF</sequence>
<dbReference type="OrthoDB" id="9797976at2"/>
<comment type="caution">
    <text evidence="2">The sequence shown here is derived from an EMBL/GenBank/DDBJ whole genome shotgun (WGS) entry which is preliminary data.</text>
</comment>
<dbReference type="PANTHER" id="PTHR36111:SF2">
    <property type="entry name" value="INNER MEMBRANE PROTEIN"/>
    <property type="match status" value="1"/>
</dbReference>
<evidence type="ECO:0000313" key="2">
    <source>
        <dbReference type="EMBL" id="OME92202.1"/>
    </source>
</evidence>
<protein>
    <recommendedName>
        <fullName evidence="4">DUF554 domain-containing protein</fullName>
    </recommendedName>
</protein>
<dbReference type="RefSeq" id="WP_076323459.1">
    <property type="nucleotide sequence ID" value="NZ_BOSB01000007.1"/>
</dbReference>
<dbReference type="InterPro" id="IPR007563">
    <property type="entry name" value="DUF554"/>
</dbReference>
<evidence type="ECO:0008006" key="4">
    <source>
        <dbReference type="Google" id="ProtNLM"/>
    </source>
</evidence>
<feature type="transmembrane region" description="Helical" evidence="1">
    <location>
        <begin position="178"/>
        <end position="200"/>
    </location>
</feature>
<keyword evidence="1" id="KW-0472">Membrane</keyword>
<feature type="transmembrane region" description="Helical" evidence="1">
    <location>
        <begin position="94"/>
        <end position="116"/>
    </location>
</feature>
<feature type="transmembrane region" description="Helical" evidence="1">
    <location>
        <begin position="32"/>
        <end position="50"/>
    </location>
</feature>
<proteinExistence type="predicted"/>
<feature type="transmembrane region" description="Helical" evidence="1">
    <location>
        <begin position="136"/>
        <end position="166"/>
    </location>
</feature>
<dbReference type="STRING" id="1401.BK123_16455"/>
<name>A0A1R1B1B9_PAELA</name>
<evidence type="ECO:0000313" key="3">
    <source>
        <dbReference type="Proteomes" id="UP000187074"/>
    </source>
</evidence>
<organism evidence="2 3">
    <name type="scientific">Paenibacillus lautus</name>
    <name type="common">Bacillus lautus</name>
    <dbReference type="NCBI Taxonomy" id="1401"/>
    <lineage>
        <taxon>Bacteria</taxon>
        <taxon>Bacillati</taxon>
        <taxon>Bacillota</taxon>
        <taxon>Bacilli</taxon>
        <taxon>Bacillales</taxon>
        <taxon>Paenibacillaceae</taxon>
        <taxon>Paenibacillus</taxon>
    </lineage>
</organism>
<evidence type="ECO:0000256" key="1">
    <source>
        <dbReference type="SAM" id="Phobius"/>
    </source>
</evidence>
<feature type="transmembrane region" description="Helical" evidence="1">
    <location>
        <begin position="56"/>
        <end position="73"/>
    </location>
</feature>
<dbReference type="Proteomes" id="UP000187074">
    <property type="component" value="Unassembled WGS sequence"/>
</dbReference>
<dbReference type="Pfam" id="PF04474">
    <property type="entry name" value="DUF554"/>
    <property type="match status" value="1"/>
</dbReference>
<dbReference type="AlphaFoldDB" id="A0A1R1B1B9"/>
<reference evidence="2 3" key="1">
    <citation type="submission" date="2016-11" db="EMBL/GenBank/DDBJ databases">
        <title>Paenibacillus species isolates.</title>
        <authorList>
            <person name="Beno S.M."/>
        </authorList>
    </citation>
    <scope>NUCLEOTIDE SEQUENCE [LARGE SCALE GENOMIC DNA]</scope>
    <source>
        <strain evidence="2 3">FSL F4-0100</strain>
    </source>
</reference>
<gene>
    <name evidence="2" type="ORF">BK123_16455</name>
</gene>
<keyword evidence="1" id="KW-0812">Transmembrane</keyword>
<accession>A0A1R1B1B9</accession>